<keyword evidence="2" id="KW-0408">Iron</keyword>
<dbReference type="CDD" id="cd20625">
    <property type="entry name" value="CYP164-like"/>
    <property type="match status" value="1"/>
</dbReference>
<dbReference type="InterPro" id="IPR017972">
    <property type="entry name" value="Cyt_P450_CS"/>
</dbReference>
<reference evidence="4" key="1">
    <citation type="journal article" date="2019" name="Int. J. Syst. Evol. Microbiol.">
        <title>The Global Catalogue of Microorganisms (GCM) 10K type strain sequencing project: providing services to taxonomists for standard genome sequencing and annotation.</title>
        <authorList>
            <consortium name="The Broad Institute Genomics Platform"/>
            <consortium name="The Broad Institute Genome Sequencing Center for Infectious Disease"/>
            <person name="Wu L."/>
            <person name="Ma J."/>
        </authorList>
    </citation>
    <scope>NUCLEOTIDE SEQUENCE [LARGE SCALE GENOMIC DNA]</scope>
    <source>
        <strain evidence="4">CCM 7526</strain>
    </source>
</reference>
<organism evidence="3 4">
    <name type="scientific">Actinoplanes sichuanensis</name>
    <dbReference type="NCBI Taxonomy" id="512349"/>
    <lineage>
        <taxon>Bacteria</taxon>
        <taxon>Bacillati</taxon>
        <taxon>Actinomycetota</taxon>
        <taxon>Actinomycetes</taxon>
        <taxon>Micromonosporales</taxon>
        <taxon>Micromonosporaceae</taxon>
        <taxon>Actinoplanes</taxon>
    </lineage>
</organism>
<sequence length="408" mass="44442">MAVRQVDFGRKEFRSDPYPLWEELRHAGPVHREVSGGWLVVTHAAAEQLLRDPRTGKDLRLLNDGSDPGVPSSASQRYMDLWTECRLPSIHRQWRRLVQPGFTPKAVASLREPMRRIAEDLLDAAPADGSFDLMTGFARTFPVAAVASVLGLDSPGTQTLLQWSDAIGAVLEPGVDAGTQAIGDAAFDALADCIIGGISRRRRQPADDFLTGLIAGADETLTDQQLVATIMLLFLSGIETSAALVGNGVLALSDAPEQADLLRTRPELMPSAIEEILRFDGPACIVVRATYEPVRVDGVQVPAGELLLFALGSANRDPARFHDPDRLVLDRRPNRHLAFGTGDHHCAGTGLARMEATVAMEALIARFPLLEVDKEAVRWMDSQYLRGPAYLPVMTHSMMPSGEGKKCR</sequence>
<name>A0ABW4ARX2_9ACTN</name>
<dbReference type="PROSITE" id="PS00086">
    <property type="entry name" value="CYTOCHROME_P450"/>
    <property type="match status" value="1"/>
</dbReference>
<dbReference type="InterPro" id="IPR002397">
    <property type="entry name" value="Cyt_P450_B"/>
</dbReference>
<comment type="similarity">
    <text evidence="1 2">Belongs to the cytochrome P450 family.</text>
</comment>
<proteinExistence type="inferred from homology"/>
<gene>
    <name evidence="3" type="ORF">ACFQ5G_49470</name>
</gene>
<dbReference type="InterPro" id="IPR001128">
    <property type="entry name" value="Cyt_P450"/>
</dbReference>
<evidence type="ECO:0000313" key="3">
    <source>
        <dbReference type="EMBL" id="MFD1373411.1"/>
    </source>
</evidence>
<dbReference type="InterPro" id="IPR036396">
    <property type="entry name" value="Cyt_P450_sf"/>
</dbReference>
<dbReference type="RefSeq" id="WP_317796727.1">
    <property type="nucleotide sequence ID" value="NZ_AP028461.1"/>
</dbReference>
<dbReference type="EMBL" id="JBHTMK010000067">
    <property type="protein sequence ID" value="MFD1373411.1"/>
    <property type="molecule type" value="Genomic_DNA"/>
</dbReference>
<keyword evidence="2" id="KW-0560">Oxidoreductase</keyword>
<dbReference type="Gene3D" id="1.10.630.10">
    <property type="entry name" value="Cytochrome P450"/>
    <property type="match status" value="1"/>
</dbReference>
<comment type="caution">
    <text evidence="3">The sequence shown here is derived from an EMBL/GenBank/DDBJ whole genome shotgun (WGS) entry which is preliminary data.</text>
</comment>
<keyword evidence="2" id="KW-0479">Metal-binding</keyword>
<evidence type="ECO:0000256" key="2">
    <source>
        <dbReference type="RuleBase" id="RU000461"/>
    </source>
</evidence>
<dbReference type="PRINTS" id="PR00359">
    <property type="entry name" value="BP450"/>
</dbReference>
<dbReference type="Pfam" id="PF00067">
    <property type="entry name" value="p450"/>
    <property type="match status" value="1"/>
</dbReference>
<evidence type="ECO:0000313" key="4">
    <source>
        <dbReference type="Proteomes" id="UP001597183"/>
    </source>
</evidence>
<keyword evidence="2" id="KW-0349">Heme</keyword>
<dbReference type="SUPFAM" id="SSF48264">
    <property type="entry name" value="Cytochrome P450"/>
    <property type="match status" value="1"/>
</dbReference>
<protein>
    <submittedName>
        <fullName evidence="3">Cytochrome P450</fullName>
    </submittedName>
</protein>
<evidence type="ECO:0000256" key="1">
    <source>
        <dbReference type="ARBA" id="ARBA00010617"/>
    </source>
</evidence>
<keyword evidence="2" id="KW-0503">Monooxygenase</keyword>
<dbReference type="PANTHER" id="PTHR46696">
    <property type="entry name" value="P450, PUTATIVE (EUROFUNG)-RELATED"/>
    <property type="match status" value="1"/>
</dbReference>
<dbReference type="PANTHER" id="PTHR46696:SF1">
    <property type="entry name" value="CYTOCHROME P450 YJIB-RELATED"/>
    <property type="match status" value="1"/>
</dbReference>
<dbReference type="Proteomes" id="UP001597183">
    <property type="component" value="Unassembled WGS sequence"/>
</dbReference>
<accession>A0ABW4ARX2</accession>
<keyword evidence="4" id="KW-1185">Reference proteome</keyword>